<dbReference type="InterPro" id="IPR052028">
    <property type="entry name" value="HipA_Ser/Thr_kinase"/>
</dbReference>
<dbReference type="InterPro" id="IPR012893">
    <property type="entry name" value="HipA-like_C"/>
</dbReference>
<accession>A0A0L0MG09</accession>
<gene>
    <name evidence="6" type="ORF">BVER_04125c</name>
</gene>
<dbReference type="PANTHER" id="PTHR37419">
    <property type="entry name" value="SERINE/THREONINE-PROTEIN KINASE TOXIN HIPA"/>
    <property type="match status" value="1"/>
</dbReference>
<evidence type="ECO:0000256" key="2">
    <source>
        <dbReference type="ARBA" id="ARBA00022679"/>
    </source>
</evidence>
<dbReference type="RefSeq" id="WP_050452846.1">
    <property type="nucleotide sequence ID" value="NZ_LFJJ01000027.1"/>
</dbReference>
<evidence type="ECO:0000259" key="4">
    <source>
        <dbReference type="Pfam" id="PF07804"/>
    </source>
</evidence>
<evidence type="ECO:0000313" key="7">
    <source>
        <dbReference type="Proteomes" id="UP000036959"/>
    </source>
</evidence>
<comment type="similarity">
    <text evidence="1">Belongs to the HipA Ser/Thr kinase family.</text>
</comment>
<dbReference type="Proteomes" id="UP000036959">
    <property type="component" value="Unassembled WGS sequence"/>
</dbReference>
<keyword evidence="2" id="KW-0808">Transferase</keyword>
<dbReference type="GO" id="GO:0005829">
    <property type="term" value="C:cytosol"/>
    <property type="evidence" value="ECO:0007669"/>
    <property type="project" value="TreeGrafter"/>
</dbReference>
<comment type="caution">
    <text evidence="6">The sequence shown here is derived from an EMBL/GenBank/DDBJ whole genome shotgun (WGS) entry which is preliminary data.</text>
</comment>
<feature type="domain" description="HipA N-terminal subdomain 1" evidence="5">
    <location>
        <begin position="22"/>
        <end position="115"/>
    </location>
</feature>
<organism evidence="6 7">
    <name type="scientific">Candidatus Burkholderia verschuerenii</name>
    <dbReference type="NCBI Taxonomy" id="242163"/>
    <lineage>
        <taxon>Bacteria</taxon>
        <taxon>Pseudomonadati</taxon>
        <taxon>Pseudomonadota</taxon>
        <taxon>Betaproteobacteria</taxon>
        <taxon>Burkholderiales</taxon>
        <taxon>Burkholderiaceae</taxon>
        <taxon>Burkholderia</taxon>
    </lineage>
</organism>
<name>A0A0L0MG09_9BURK</name>
<dbReference type="PANTHER" id="PTHR37419:SF8">
    <property type="entry name" value="TOXIN YJJJ"/>
    <property type="match status" value="1"/>
</dbReference>
<reference evidence="7" key="1">
    <citation type="submission" date="2015-06" db="EMBL/GenBank/DDBJ databases">
        <title>Comparative genomics of Burkholderia leaf nodule symbionts.</title>
        <authorList>
            <person name="Carlier A."/>
            <person name="Eberl L."/>
            <person name="Pinto-Carbo M."/>
        </authorList>
    </citation>
    <scope>NUCLEOTIDE SEQUENCE [LARGE SCALE GENOMIC DNA]</scope>
    <source>
        <strain evidence="7">UZHbot4</strain>
    </source>
</reference>
<dbReference type="GO" id="GO:0004674">
    <property type="term" value="F:protein serine/threonine kinase activity"/>
    <property type="evidence" value="ECO:0007669"/>
    <property type="project" value="TreeGrafter"/>
</dbReference>
<dbReference type="InterPro" id="IPR017508">
    <property type="entry name" value="HipA_N1"/>
</dbReference>
<dbReference type="OrthoDB" id="9805913at2"/>
<keyword evidence="7" id="KW-1185">Reference proteome</keyword>
<dbReference type="AlphaFoldDB" id="A0A0L0MG09"/>
<dbReference type="PATRIC" id="fig|242163.4.peg.3827"/>
<keyword evidence="3" id="KW-0418">Kinase</keyword>
<evidence type="ECO:0000259" key="5">
    <source>
        <dbReference type="Pfam" id="PF13657"/>
    </source>
</evidence>
<feature type="domain" description="HipA-like C-terminal" evidence="4">
    <location>
        <begin position="162"/>
        <end position="388"/>
    </location>
</feature>
<evidence type="ECO:0000256" key="1">
    <source>
        <dbReference type="ARBA" id="ARBA00010164"/>
    </source>
</evidence>
<evidence type="ECO:0000256" key="3">
    <source>
        <dbReference type="ARBA" id="ARBA00022777"/>
    </source>
</evidence>
<dbReference type="Pfam" id="PF13657">
    <property type="entry name" value="Couple_hipA"/>
    <property type="match status" value="1"/>
</dbReference>
<protein>
    <submittedName>
        <fullName evidence="6">Hipa protein</fullName>
    </submittedName>
</protein>
<proteinExistence type="inferred from homology"/>
<evidence type="ECO:0000313" key="6">
    <source>
        <dbReference type="EMBL" id="KND61263.1"/>
    </source>
</evidence>
<dbReference type="EMBL" id="LFJJ01000027">
    <property type="protein sequence ID" value="KND61263.1"/>
    <property type="molecule type" value="Genomic_DNA"/>
</dbReference>
<sequence length="437" mass="48485">MAEKERPVWVWLPGETAPVLCGTFGWSPRLGEFSYSDAYRTRADALPIDPINLPFSRARRPATTTNMNGVFGVLRDAAPEGFGLDLLLAIHEKETLDEVERMDLAPGDGVGALEVCLPEHIERKVDFKPPAFQLLKAGLENVDPGYSARSVVQSLSGADDTTSLGGEKPKLTVSLKADNATAWWIAKLQERGGSPFLPAREFVAMTLARMCGLEAADVRYERVGPHELVLVRRFDRKVVDSGVHRSLFASTATVLRLRSDQTPEDADRSYVKLAYELQRWCGDRSQSFAEQQRELWRRMAFNALVGNYDDHPRNHGLLYRNGSWTLAPAYDVVAFPRRRGVQAMAVNRKGERTATPENLVVDAPSFSLTVSEAWDTLQAMAHTVHSSWRQLYVDACGMSEENLEGQRPAFELAEQIATGASGLDPSAVGRRSRRGAR</sequence>
<dbReference type="Pfam" id="PF07804">
    <property type="entry name" value="HipA_C"/>
    <property type="match status" value="1"/>
</dbReference>
<dbReference type="Gene3D" id="1.10.1070.20">
    <property type="match status" value="1"/>
</dbReference>